<keyword evidence="4" id="KW-1185">Reference proteome</keyword>
<keyword evidence="3" id="KW-0732">Signal</keyword>
<evidence type="ECO:0000256" key="1">
    <source>
        <dbReference type="SAM" id="Coils"/>
    </source>
</evidence>
<evidence type="ECO:0000313" key="5">
    <source>
        <dbReference type="RefSeq" id="XP_005092053.1"/>
    </source>
</evidence>
<proteinExistence type="predicted"/>
<evidence type="ECO:0000256" key="2">
    <source>
        <dbReference type="SAM" id="MobiDB-lite"/>
    </source>
</evidence>
<feature type="region of interest" description="Disordered" evidence="2">
    <location>
        <begin position="23"/>
        <end position="78"/>
    </location>
</feature>
<feature type="chain" id="PRO_5047434423" evidence="3">
    <location>
        <begin position="19"/>
        <end position="381"/>
    </location>
</feature>
<organism evidence="4 5">
    <name type="scientific">Aplysia californica</name>
    <name type="common">California sea hare</name>
    <dbReference type="NCBI Taxonomy" id="6500"/>
    <lineage>
        <taxon>Eukaryota</taxon>
        <taxon>Metazoa</taxon>
        <taxon>Spiralia</taxon>
        <taxon>Lophotrochozoa</taxon>
        <taxon>Mollusca</taxon>
        <taxon>Gastropoda</taxon>
        <taxon>Heterobranchia</taxon>
        <taxon>Euthyneura</taxon>
        <taxon>Tectipleura</taxon>
        <taxon>Aplysiida</taxon>
        <taxon>Aplysioidea</taxon>
        <taxon>Aplysiidae</taxon>
        <taxon>Aplysia</taxon>
    </lineage>
</organism>
<dbReference type="RefSeq" id="XP_005092053.1">
    <property type="nucleotide sequence ID" value="XM_005091996.3"/>
</dbReference>
<evidence type="ECO:0000313" key="4">
    <source>
        <dbReference type="Proteomes" id="UP000694888"/>
    </source>
</evidence>
<reference evidence="5" key="1">
    <citation type="submission" date="2025-08" db="UniProtKB">
        <authorList>
            <consortium name="RefSeq"/>
        </authorList>
    </citation>
    <scope>IDENTIFICATION</scope>
</reference>
<keyword evidence="1" id="KW-0175">Coiled coil</keyword>
<sequence length="381" mass="41827">MFSLAVIALVGLLGACHAQPSSYSPSSGGYSPPSGGYSPPSGGYSSNSNSGYNNQQPSYAPSNSYNQPPSYGGHARPSGYGPVRTSYVGGGYGPSYGHGYGYGGYQDNRYAEDQLDRADSFLDNLESRETNQISRLGRLIQSANSNLDFKNTFDSAFYPEILDRQKVQASRLNDLQDTINRIKALRTTVQELQNQAENTRNYIENVIYPTRKQIMYDISDLQNMDIERSNRIAEANGRADAINERIDAVSIMAADNFRDLNVIKNKVRSTILSVNRQRGAVANPSVDPNGQNAPPTATVDFTPPFDGVPQASPSLITGFHVVRNHYYSGGYPSIYFGIGDDVWNNRAEFDSRDSSSGGFNTESINFNAAFGYFDTRTLNFK</sequence>
<accession>A0ABM0JER3</accession>
<dbReference type="Proteomes" id="UP000694888">
    <property type="component" value="Unplaced"/>
</dbReference>
<feature type="coiled-coil region" evidence="1">
    <location>
        <begin position="175"/>
        <end position="202"/>
    </location>
</feature>
<feature type="compositionally biased region" description="Polar residues" evidence="2">
    <location>
        <begin position="60"/>
        <end position="69"/>
    </location>
</feature>
<protein>
    <submittedName>
        <fullName evidence="5">Uncharacterized protein LOC101846794</fullName>
    </submittedName>
</protein>
<dbReference type="GeneID" id="101846794"/>
<feature type="compositionally biased region" description="Low complexity" evidence="2">
    <location>
        <begin position="23"/>
        <end position="59"/>
    </location>
</feature>
<name>A0ABM0JER3_APLCA</name>
<feature type="signal peptide" evidence="3">
    <location>
        <begin position="1"/>
        <end position="18"/>
    </location>
</feature>
<evidence type="ECO:0000256" key="3">
    <source>
        <dbReference type="SAM" id="SignalP"/>
    </source>
</evidence>
<gene>
    <name evidence="5" type="primary">LOC101846794</name>
</gene>